<dbReference type="GO" id="GO:0004674">
    <property type="term" value="F:protein serine/threonine kinase activity"/>
    <property type="evidence" value="ECO:0007669"/>
    <property type="project" value="UniProtKB-EC"/>
</dbReference>
<dbReference type="Pfam" id="PF00069">
    <property type="entry name" value="Pkinase"/>
    <property type="match status" value="1"/>
</dbReference>
<dbReference type="SMART" id="SM00220">
    <property type="entry name" value="S_TKc"/>
    <property type="match status" value="1"/>
</dbReference>
<dbReference type="KEGG" id="nlo:107223134"/>
<evidence type="ECO:0000313" key="9">
    <source>
        <dbReference type="RefSeq" id="XP_046601577.1"/>
    </source>
</evidence>
<dbReference type="PROSITE" id="PS00108">
    <property type="entry name" value="PROTEIN_KINASE_ST"/>
    <property type="match status" value="1"/>
</dbReference>
<dbReference type="PROSITE" id="PS50011">
    <property type="entry name" value="PROTEIN_KINASE_DOM"/>
    <property type="match status" value="1"/>
</dbReference>
<keyword evidence="7" id="KW-1185">Reference proteome</keyword>
<dbReference type="RefSeq" id="XP_015518209.1">
    <property type="nucleotide sequence ID" value="XM_015662723.1"/>
</dbReference>
<feature type="compositionally biased region" description="Basic and acidic residues" evidence="5">
    <location>
        <begin position="558"/>
        <end position="568"/>
    </location>
</feature>
<gene>
    <name evidence="8 9" type="primary">LOC107223134</name>
</gene>
<dbReference type="GO" id="GO:0005524">
    <property type="term" value="F:ATP binding"/>
    <property type="evidence" value="ECO:0007669"/>
    <property type="project" value="UniProtKB-UniRule"/>
</dbReference>
<evidence type="ECO:0000256" key="1">
    <source>
        <dbReference type="ARBA" id="ARBA00012513"/>
    </source>
</evidence>
<dbReference type="InterPro" id="IPR000719">
    <property type="entry name" value="Prot_kinase_dom"/>
</dbReference>
<dbReference type="InterPro" id="IPR011009">
    <property type="entry name" value="Kinase-like_dom_sf"/>
</dbReference>
<feature type="binding site" evidence="4">
    <location>
        <position position="74"/>
    </location>
    <ligand>
        <name>ATP</name>
        <dbReference type="ChEBI" id="CHEBI:30616"/>
    </ligand>
</feature>
<organism evidence="7 8">
    <name type="scientific">Neodiprion lecontei</name>
    <name type="common">Redheaded pine sawfly</name>
    <dbReference type="NCBI Taxonomy" id="441921"/>
    <lineage>
        <taxon>Eukaryota</taxon>
        <taxon>Metazoa</taxon>
        <taxon>Ecdysozoa</taxon>
        <taxon>Arthropoda</taxon>
        <taxon>Hexapoda</taxon>
        <taxon>Insecta</taxon>
        <taxon>Pterygota</taxon>
        <taxon>Neoptera</taxon>
        <taxon>Endopterygota</taxon>
        <taxon>Hymenoptera</taxon>
        <taxon>Tenthredinoidea</taxon>
        <taxon>Diprionidae</taxon>
        <taxon>Diprioninae</taxon>
        <taxon>Neodiprion</taxon>
    </lineage>
</organism>
<dbReference type="PANTHER" id="PTHR11909">
    <property type="entry name" value="CASEIN KINASE-RELATED"/>
    <property type="match status" value="1"/>
</dbReference>
<evidence type="ECO:0000256" key="5">
    <source>
        <dbReference type="SAM" id="MobiDB-lite"/>
    </source>
</evidence>
<dbReference type="EC" id="2.7.11.1" evidence="1"/>
<dbReference type="PROSITE" id="PS00107">
    <property type="entry name" value="PROTEIN_KINASE_ATP"/>
    <property type="match status" value="1"/>
</dbReference>
<keyword evidence="9" id="KW-0808">Transferase</keyword>
<reference evidence="8" key="1">
    <citation type="submission" date="2025-04" db="UniProtKB">
        <authorList>
            <consortium name="RefSeq"/>
        </authorList>
    </citation>
    <scope>IDENTIFICATION</scope>
    <source>
        <tissue evidence="9">Thorax and Abdomen</tissue>
        <tissue evidence="8">Whole body</tissue>
    </source>
</reference>
<evidence type="ECO:0000256" key="4">
    <source>
        <dbReference type="PROSITE-ProRule" id="PRU10141"/>
    </source>
</evidence>
<evidence type="ECO:0000313" key="8">
    <source>
        <dbReference type="RefSeq" id="XP_015518209.1"/>
    </source>
</evidence>
<dbReference type="InterPro" id="IPR050235">
    <property type="entry name" value="CK1_Ser-Thr_kinase"/>
</dbReference>
<keyword evidence="3 4" id="KW-0067">ATP-binding</keyword>
<dbReference type="InterPro" id="IPR017441">
    <property type="entry name" value="Protein_kinase_ATP_BS"/>
</dbReference>
<evidence type="ECO:0000259" key="6">
    <source>
        <dbReference type="PROSITE" id="PS50011"/>
    </source>
</evidence>
<evidence type="ECO:0000256" key="3">
    <source>
        <dbReference type="ARBA" id="ARBA00022840"/>
    </source>
</evidence>
<sequence>MAPQQRAEEIPVKRVAAPGCRLPARFPPGEILTDVTQRQWRLGQPIGYGGFGDIYLASNVVNRVAGHDARYVIKVEPHNNGPLFVEMNFYIRAAQWHMIESWCKQQRIRRVGVPTYEGSGSHVFRGQRYRFLVLPRYRIDVNKLFLARGRKLHARTVYALAVQMLNALEYIHSRGYAHADVKGSNILLNIEAKDLVEQEPEAYLVDYGLAFRFRTRSGTHKPFAHDERRAHEGTLEFTSRDAHHGTHSRRGDLETLGYNLIQWLCGRLPWEKESGGMSIATSPESVQEHKEFALSDVPRFMRECFPSEQYPPATLTKYMQYVANLGFETRPDYNFLRSLFSRSAWKNDTTVASPNSLVSSKKTHKRTPNENISYLKPMKRLCIRNAARKPCVPVNCEMRMTRKNHPTNSKSQFSWEEVLARHPDKMAKLHLLEPPLSPPLTPPPSPPPPALPTYAMLQVLQRIKEKQSGSMKSRNSSKMVDHELKAKWMTPAMEAVATQLQNRLARLVISTSKKKSATCCSPRLTRSRAALLNRQPGFGEKILQRMLDSSGPITGKTGSREIEKKRTR</sequence>
<keyword evidence="9" id="KW-0418">Kinase</keyword>
<feature type="domain" description="Protein kinase" evidence="6">
    <location>
        <begin position="40"/>
        <end position="336"/>
    </location>
</feature>
<keyword evidence="2 4" id="KW-0547">Nucleotide-binding</keyword>
<accession>A0A6J0BV16</accession>
<name>A0A6J0BV16_NEOLC</name>
<dbReference type="OrthoDB" id="2687620at2759"/>
<dbReference type="GeneID" id="107223134"/>
<evidence type="ECO:0000313" key="7">
    <source>
        <dbReference type="Proteomes" id="UP000829291"/>
    </source>
</evidence>
<dbReference type="InterPro" id="IPR008271">
    <property type="entry name" value="Ser/Thr_kinase_AS"/>
</dbReference>
<proteinExistence type="predicted"/>
<dbReference type="AlphaFoldDB" id="A0A6J0BV16"/>
<protein>
    <recommendedName>
        <fullName evidence="1">non-specific serine/threonine protein kinase</fullName>
        <ecNumber evidence="1">2.7.11.1</ecNumber>
    </recommendedName>
</protein>
<dbReference type="InParanoid" id="A0A6J0BV16"/>
<dbReference type="CDD" id="cd14015">
    <property type="entry name" value="STKc_VRK"/>
    <property type="match status" value="1"/>
</dbReference>
<feature type="region of interest" description="Disordered" evidence="5">
    <location>
        <begin position="548"/>
        <end position="568"/>
    </location>
</feature>
<evidence type="ECO:0000256" key="2">
    <source>
        <dbReference type="ARBA" id="ARBA00022741"/>
    </source>
</evidence>
<dbReference type="RefSeq" id="XP_046601577.1">
    <property type="nucleotide sequence ID" value="XM_046745621.1"/>
</dbReference>
<dbReference type="Proteomes" id="UP000829291">
    <property type="component" value="Chromosome 7"/>
</dbReference>
<dbReference type="Gene3D" id="1.10.510.10">
    <property type="entry name" value="Transferase(Phosphotransferase) domain 1"/>
    <property type="match status" value="1"/>
</dbReference>
<dbReference type="SUPFAM" id="SSF56112">
    <property type="entry name" value="Protein kinase-like (PK-like)"/>
    <property type="match status" value="1"/>
</dbReference>